<evidence type="ECO:0000256" key="1">
    <source>
        <dbReference type="SAM" id="MobiDB-lite"/>
    </source>
</evidence>
<evidence type="ECO:0000313" key="3">
    <source>
        <dbReference type="Proteomes" id="UP001066276"/>
    </source>
</evidence>
<dbReference type="AlphaFoldDB" id="A0AAV7N0F4"/>
<name>A0AAV7N0F4_PLEWA</name>
<gene>
    <name evidence="2" type="ORF">NDU88_005416</name>
</gene>
<reference evidence="2" key="1">
    <citation type="journal article" date="2022" name="bioRxiv">
        <title>Sequencing and chromosome-scale assembly of the giantPleurodeles waltlgenome.</title>
        <authorList>
            <person name="Brown T."/>
            <person name="Elewa A."/>
            <person name="Iarovenko S."/>
            <person name="Subramanian E."/>
            <person name="Araus A.J."/>
            <person name="Petzold A."/>
            <person name="Susuki M."/>
            <person name="Suzuki K.-i.T."/>
            <person name="Hayashi T."/>
            <person name="Toyoda A."/>
            <person name="Oliveira C."/>
            <person name="Osipova E."/>
            <person name="Leigh N.D."/>
            <person name="Simon A."/>
            <person name="Yun M.H."/>
        </authorList>
    </citation>
    <scope>NUCLEOTIDE SEQUENCE</scope>
    <source>
        <strain evidence="2">20211129_DDA</strain>
        <tissue evidence="2">Liver</tissue>
    </source>
</reference>
<proteinExistence type="predicted"/>
<organism evidence="2 3">
    <name type="scientific">Pleurodeles waltl</name>
    <name type="common">Iberian ribbed newt</name>
    <dbReference type="NCBI Taxonomy" id="8319"/>
    <lineage>
        <taxon>Eukaryota</taxon>
        <taxon>Metazoa</taxon>
        <taxon>Chordata</taxon>
        <taxon>Craniata</taxon>
        <taxon>Vertebrata</taxon>
        <taxon>Euteleostomi</taxon>
        <taxon>Amphibia</taxon>
        <taxon>Batrachia</taxon>
        <taxon>Caudata</taxon>
        <taxon>Salamandroidea</taxon>
        <taxon>Salamandridae</taxon>
        <taxon>Pleurodelinae</taxon>
        <taxon>Pleurodeles</taxon>
    </lineage>
</organism>
<dbReference type="Proteomes" id="UP001066276">
    <property type="component" value="Chromosome 9"/>
</dbReference>
<evidence type="ECO:0000313" key="2">
    <source>
        <dbReference type="EMBL" id="KAJ1108032.1"/>
    </source>
</evidence>
<feature type="region of interest" description="Disordered" evidence="1">
    <location>
        <begin position="18"/>
        <end position="75"/>
    </location>
</feature>
<accession>A0AAV7N0F4</accession>
<protein>
    <submittedName>
        <fullName evidence="2">Uncharacterized protein</fullName>
    </submittedName>
</protein>
<comment type="caution">
    <text evidence="2">The sequence shown here is derived from an EMBL/GenBank/DDBJ whole genome shotgun (WGS) entry which is preliminary data.</text>
</comment>
<dbReference type="EMBL" id="JANPWB010000013">
    <property type="protein sequence ID" value="KAJ1108032.1"/>
    <property type="molecule type" value="Genomic_DNA"/>
</dbReference>
<sequence>MARARIGCAASCMRSLQTDSGTLQDDSGKLPDGMPVDTIGDADLTPPEVLSKPNKCMRSENRAPRKGGSKMGVVRADPMPAAIQLKAVSTGNASWKTTDGEHISDFVKECLK</sequence>
<keyword evidence="3" id="KW-1185">Reference proteome</keyword>